<sequence>MKLKPTRRDLKFFILGIFAAFVFATIYDWEENVASFKKGYNESRADVNSFSKE</sequence>
<keyword evidence="1" id="KW-0812">Transmembrane</keyword>
<proteinExistence type="predicted"/>
<dbReference type="EMBL" id="JAVJIU010000001">
    <property type="protein sequence ID" value="MDR5589227.1"/>
    <property type="molecule type" value="Genomic_DNA"/>
</dbReference>
<dbReference type="RefSeq" id="WP_309560124.1">
    <property type="nucleotide sequence ID" value="NZ_JAVJIU010000001.1"/>
</dbReference>
<protein>
    <submittedName>
        <fullName evidence="2">Uncharacterized protein</fullName>
    </submittedName>
</protein>
<evidence type="ECO:0000313" key="2">
    <source>
        <dbReference type="EMBL" id="MDR5589227.1"/>
    </source>
</evidence>
<accession>A0ABU1ELH8</accession>
<organism evidence="2 3">
    <name type="scientific">Christiangramia sediminicola</name>
    <dbReference type="NCBI Taxonomy" id="3073267"/>
    <lineage>
        <taxon>Bacteria</taxon>
        <taxon>Pseudomonadati</taxon>
        <taxon>Bacteroidota</taxon>
        <taxon>Flavobacteriia</taxon>
        <taxon>Flavobacteriales</taxon>
        <taxon>Flavobacteriaceae</taxon>
        <taxon>Christiangramia</taxon>
    </lineage>
</organism>
<dbReference type="Proteomes" id="UP001257234">
    <property type="component" value="Unassembled WGS sequence"/>
</dbReference>
<feature type="transmembrane region" description="Helical" evidence="1">
    <location>
        <begin position="12"/>
        <end position="29"/>
    </location>
</feature>
<keyword evidence="1" id="KW-1133">Transmembrane helix</keyword>
<gene>
    <name evidence="2" type="ORF">RE431_01140</name>
</gene>
<reference evidence="3" key="1">
    <citation type="submission" date="2023-07" db="EMBL/GenBank/DDBJ databases">
        <title>Christiangramia sp. SM2212., a novel bacterium of the family Flavobacteriaceae isolated from the sea sediment.</title>
        <authorList>
            <person name="Wang J."/>
            <person name="Zhang X."/>
        </authorList>
    </citation>
    <scope>NUCLEOTIDE SEQUENCE [LARGE SCALE GENOMIC DNA]</scope>
    <source>
        <strain evidence="3">SM2212</strain>
    </source>
</reference>
<comment type="caution">
    <text evidence="2">The sequence shown here is derived from an EMBL/GenBank/DDBJ whole genome shotgun (WGS) entry which is preliminary data.</text>
</comment>
<evidence type="ECO:0000256" key="1">
    <source>
        <dbReference type="SAM" id="Phobius"/>
    </source>
</evidence>
<keyword evidence="1" id="KW-0472">Membrane</keyword>
<name>A0ABU1ELH8_9FLAO</name>
<keyword evidence="3" id="KW-1185">Reference proteome</keyword>
<evidence type="ECO:0000313" key="3">
    <source>
        <dbReference type="Proteomes" id="UP001257234"/>
    </source>
</evidence>